<sequence>MLVRPGSTRLFETRVYYVACGLQLFDQASQHSSLTLLARNLVTVAALLQLVATILALGLEDIQ</sequence>
<protein>
    <submittedName>
        <fullName evidence="2">Uncharacterized protein</fullName>
    </submittedName>
</protein>
<accession>A0A6F8SW16</accession>
<dbReference type="EMBL" id="AP022821">
    <property type="protein sequence ID" value="BCA91896.1"/>
    <property type="molecule type" value="Genomic_DNA"/>
</dbReference>
<keyword evidence="1" id="KW-0472">Membrane</keyword>
<keyword evidence="1" id="KW-1133">Transmembrane helix</keyword>
<organism evidence="2 3">
    <name type="scientific">Vreelandella aquamarina</name>
    <dbReference type="NCBI Taxonomy" id="77097"/>
    <lineage>
        <taxon>Bacteria</taxon>
        <taxon>Pseudomonadati</taxon>
        <taxon>Pseudomonadota</taxon>
        <taxon>Gammaproteobacteria</taxon>
        <taxon>Oceanospirillales</taxon>
        <taxon>Halomonadaceae</taxon>
        <taxon>Vreelandella</taxon>
    </lineage>
</organism>
<dbReference type="AlphaFoldDB" id="A0A6F8SW16"/>
<evidence type="ECO:0000256" key="1">
    <source>
        <dbReference type="SAM" id="Phobius"/>
    </source>
</evidence>
<feature type="transmembrane region" description="Helical" evidence="1">
    <location>
        <begin position="41"/>
        <end position="59"/>
    </location>
</feature>
<reference evidence="2 3" key="1">
    <citation type="submission" date="2020-02" db="EMBL/GenBank/DDBJ databases">
        <title>Complete Genome Sequence of Halomonas meridiana strain BAA-801, Isolated from Deep Sea Thermal Vent.</title>
        <authorList>
            <person name="Takahashi Y."/>
            <person name="Takahashi H."/>
            <person name="Galipon J."/>
            <person name="Arakawa K."/>
        </authorList>
    </citation>
    <scope>NUCLEOTIDE SEQUENCE [LARGE SCALE GENOMIC DNA]</scope>
    <source>
        <strain evidence="2 3">Slthf1</strain>
    </source>
</reference>
<keyword evidence="1" id="KW-0812">Transmembrane</keyword>
<proteinExistence type="predicted"/>
<evidence type="ECO:0000313" key="3">
    <source>
        <dbReference type="Proteomes" id="UP000503197"/>
    </source>
</evidence>
<name>A0A6F8SW16_9GAMM</name>
<gene>
    <name evidence="2" type="ORF">HMSLTHF_16710</name>
</gene>
<evidence type="ECO:0000313" key="2">
    <source>
        <dbReference type="EMBL" id="BCA91896.1"/>
    </source>
</evidence>
<dbReference type="Proteomes" id="UP000503197">
    <property type="component" value="Chromosome"/>
</dbReference>